<feature type="region of interest" description="Disordered" evidence="6">
    <location>
        <begin position="71"/>
        <end position="115"/>
    </location>
</feature>
<evidence type="ECO:0000256" key="2">
    <source>
        <dbReference type="ARBA" id="ARBA00035629"/>
    </source>
</evidence>
<dbReference type="InterPro" id="IPR050530">
    <property type="entry name" value="GvpA"/>
</dbReference>
<dbReference type="InterPro" id="IPR000638">
    <property type="entry name" value="Gas-vesicle_GvpA-like"/>
</dbReference>
<dbReference type="Proteomes" id="UP000285625">
    <property type="component" value="Unassembled WGS sequence"/>
</dbReference>
<dbReference type="KEGG" id="shu:SHYC_00060"/>
<sequence length="115" mass="12637">MSSVQRSADTASLAEVIDRILDKGIVIDAYVRVSVVGIEILTIEARIVIASVDTWLRYAEAVGLLRDEVEEEGLPGQSQEQLASENQSRERIESDSQSKEADKEEAKQKEGSFGV</sequence>
<evidence type="ECO:0000256" key="5">
    <source>
        <dbReference type="RuleBase" id="RU000632"/>
    </source>
</evidence>
<name>A0A0A8HMG8_STAHY</name>
<dbReference type="PROSITE" id="PS00669">
    <property type="entry name" value="GAS_VESICLE_A_2"/>
    <property type="match status" value="1"/>
</dbReference>
<dbReference type="AlphaFoldDB" id="A0A0A8HMG8"/>
<evidence type="ECO:0000256" key="3">
    <source>
        <dbReference type="ARBA" id="ARBA00035646"/>
    </source>
</evidence>
<accession>A0A0A8HMG8</accession>
<dbReference type="EMBL" id="QXVO01000006">
    <property type="protein sequence ID" value="RIO46944.1"/>
    <property type="molecule type" value="Genomic_DNA"/>
</dbReference>
<protein>
    <recommendedName>
        <fullName evidence="4">Gas vesicle protein A</fullName>
        <shortName evidence="4">GVP</shortName>
    </recommendedName>
</protein>
<dbReference type="STRING" id="1284.SHYC_00060"/>
<dbReference type="RefSeq" id="WP_039643410.1">
    <property type="nucleotide sequence ID" value="NZ_CP008747.1"/>
</dbReference>
<organism evidence="7 8">
    <name type="scientific">Staphylococcus hyicus</name>
    <dbReference type="NCBI Taxonomy" id="1284"/>
    <lineage>
        <taxon>Bacteria</taxon>
        <taxon>Bacillati</taxon>
        <taxon>Bacillota</taxon>
        <taxon>Bacilli</taxon>
        <taxon>Bacillales</taxon>
        <taxon>Staphylococcaceae</taxon>
        <taxon>Staphylococcus</taxon>
    </lineage>
</organism>
<dbReference type="InterPro" id="IPR018493">
    <property type="entry name" value="GvpA-like_CS"/>
</dbReference>
<keyword evidence="1 4" id="KW-0304">Gas vesicle</keyword>
<dbReference type="GO" id="GO:0033172">
    <property type="term" value="C:gas vesicle shell"/>
    <property type="evidence" value="ECO:0007669"/>
    <property type="project" value="UniProtKB-UniRule"/>
</dbReference>
<feature type="compositionally biased region" description="Basic and acidic residues" evidence="6">
    <location>
        <begin position="87"/>
        <end position="115"/>
    </location>
</feature>
<comment type="subunit">
    <text evidence="4 5">The gas vesicle shell is 2 nm thick and consists of a single layer of this protein. It forms helical ribs nearly perpendicular to the long axis of the vesicle.</text>
</comment>
<evidence type="ECO:0000256" key="1">
    <source>
        <dbReference type="ARBA" id="ARBA00022987"/>
    </source>
</evidence>
<dbReference type="PANTHER" id="PTHR35344:SF4">
    <property type="entry name" value="GAS VESICLE PROTEIN A1"/>
    <property type="match status" value="1"/>
</dbReference>
<feature type="compositionally biased region" description="Polar residues" evidence="6">
    <location>
        <begin position="76"/>
        <end position="86"/>
    </location>
</feature>
<dbReference type="HOGENOM" id="CLU_169045_2_0_9"/>
<dbReference type="GO" id="GO:0012506">
    <property type="term" value="C:vesicle membrane"/>
    <property type="evidence" value="ECO:0007669"/>
    <property type="project" value="InterPro"/>
</dbReference>
<comment type="function">
    <text evidence="4 5">Gas vesicles are hollow, gas filled proteinaceous nanostructures found in some microorganisms. During planktonic growth they allow positioning of the organism at a favorable depth for light or nutrient acquisition. GvpA forms the protein shell.</text>
</comment>
<dbReference type="InterPro" id="IPR047870">
    <property type="entry name" value="Gas_vesicle_GvpA"/>
</dbReference>
<dbReference type="GeneID" id="57690504"/>
<gene>
    <name evidence="4 7" type="primary">gvpA</name>
    <name evidence="7" type="ORF">BUZ57_02880</name>
</gene>
<dbReference type="Pfam" id="PF00741">
    <property type="entry name" value="Gas_vesicle"/>
    <property type="match status" value="1"/>
</dbReference>
<dbReference type="NCBIfam" id="NF006874">
    <property type="entry name" value="PRK09371.1"/>
    <property type="match status" value="1"/>
</dbReference>
<evidence type="ECO:0000313" key="8">
    <source>
        <dbReference type="Proteomes" id="UP000285625"/>
    </source>
</evidence>
<evidence type="ECO:0000256" key="4">
    <source>
        <dbReference type="HAMAP-Rule" id="MF_00576"/>
    </source>
</evidence>
<dbReference type="PANTHER" id="PTHR35344">
    <property type="entry name" value="GAS VESICLE STRUCTURAL PROTEIN 2-RELATED"/>
    <property type="match status" value="1"/>
</dbReference>
<comment type="similarity">
    <text evidence="3 4 5">Belongs to the gas vesicle GvpA family.</text>
</comment>
<dbReference type="HAMAP" id="MF_00576">
    <property type="entry name" value="Gas_vesicle_A"/>
    <property type="match status" value="1"/>
</dbReference>
<evidence type="ECO:0000256" key="6">
    <source>
        <dbReference type="SAM" id="MobiDB-lite"/>
    </source>
</evidence>
<proteinExistence type="inferred from homology"/>
<reference evidence="7 8" key="1">
    <citation type="journal article" date="2016" name="Front. Microbiol.">
        <title>Comprehensive Phylogenetic Analysis of Bovine Non-aureus Staphylococci Species Based on Whole-Genome Sequencing.</title>
        <authorList>
            <person name="Naushad S."/>
            <person name="Barkema H.W."/>
            <person name="Luby C."/>
            <person name="Condas L.A."/>
            <person name="Nobrega D.B."/>
            <person name="Carson D.A."/>
            <person name="De Buck J."/>
        </authorList>
    </citation>
    <scope>NUCLEOTIDE SEQUENCE [LARGE SCALE GENOMIC DNA]</scope>
    <source>
        <strain evidence="7 8">SNUC 5959</strain>
    </source>
</reference>
<comment type="caution">
    <text evidence="7">The sequence shown here is derived from an EMBL/GenBank/DDBJ whole genome shotgun (WGS) entry which is preliminary data.</text>
</comment>
<dbReference type="GO" id="GO:0005198">
    <property type="term" value="F:structural molecule activity"/>
    <property type="evidence" value="ECO:0007669"/>
    <property type="project" value="InterPro"/>
</dbReference>
<comment type="subcellular location">
    <subcellularLocation>
        <location evidence="2 4 5">Gas vesicle shell</location>
    </subcellularLocation>
</comment>
<dbReference type="PROSITE" id="PS00234">
    <property type="entry name" value="GAS_VESICLE_A_1"/>
    <property type="match status" value="1"/>
</dbReference>
<evidence type="ECO:0000313" key="7">
    <source>
        <dbReference type="EMBL" id="RIO46944.1"/>
    </source>
</evidence>